<feature type="compositionally biased region" description="Basic residues" evidence="8">
    <location>
        <begin position="314"/>
        <end position="323"/>
    </location>
</feature>
<keyword evidence="5" id="KW-0804">Transcription</keyword>
<gene>
    <name evidence="9" type="ORF">B0A50_02731</name>
</gene>
<dbReference type="GO" id="GO:0006357">
    <property type="term" value="P:regulation of transcription by RNA polymerase II"/>
    <property type="evidence" value="ECO:0007669"/>
    <property type="project" value="TreeGrafter"/>
</dbReference>
<feature type="region of interest" description="Disordered" evidence="8">
    <location>
        <begin position="173"/>
        <end position="323"/>
    </location>
</feature>
<feature type="compositionally biased region" description="Acidic residues" evidence="8">
    <location>
        <begin position="262"/>
        <end position="279"/>
    </location>
</feature>
<evidence type="ECO:0000256" key="1">
    <source>
        <dbReference type="ARBA" id="ARBA00004123"/>
    </source>
</evidence>
<keyword evidence="4" id="KW-0805">Transcription regulation</keyword>
<keyword evidence="3" id="KW-0156">Chromatin regulator</keyword>
<dbReference type="Proteomes" id="UP000308549">
    <property type="component" value="Unassembled WGS sequence"/>
</dbReference>
<feature type="compositionally biased region" description="Low complexity" evidence="8">
    <location>
        <begin position="280"/>
        <end position="313"/>
    </location>
</feature>
<name>A0A4U0U5X9_9PEZI</name>
<evidence type="ECO:0000256" key="2">
    <source>
        <dbReference type="ARBA" id="ARBA00007117"/>
    </source>
</evidence>
<organism evidence="9 10">
    <name type="scientific">Salinomyces thailandicus</name>
    <dbReference type="NCBI Taxonomy" id="706561"/>
    <lineage>
        <taxon>Eukaryota</taxon>
        <taxon>Fungi</taxon>
        <taxon>Dikarya</taxon>
        <taxon>Ascomycota</taxon>
        <taxon>Pezizomycotina</taxon>
        <taxon>Dothideomycetes</taxon>
        <taxon>Dothideomycetidae</taxon>
        <taxon>Mycosphaerellales</taxon>
        <taxon>Teratosphaeriaceae</taxon>
        <taxon>Salinomyces</taxon>
    </lineage>
</organism>
<keyword evidence="10" id="KW-1185">Reference proteome</keyword>
<evidence type="ECO:0000256" key="5">
    <source>
        <dbReference type="ARBA" id="ARBA00023163"/>
    </source>
</evidence>
<dbReference type="GO" id="GO:0005634">
    <property type="term" value="C:nucleus"/>
    <property type="evidence" value="ECO:0007669"/>
    <property type="project" value="UniProtKB-SubCell"/>
</dbReference>
<dbReference type="Pfam" id="PF07904">
    <property type="entry name" value="Eaf7"/>
    <property type="match status" value="1"/>
</dbReference>
<dbReference type="PANTHER" id="PTHR13581:SF5">
    <property type="entry name" value="MRG_MORF4L-BINDING PROTEIN"/>
    <property type="match status" value="1"/>
</dbReference>
<evidence type="ECO:0008006" key="11">
    <source>
        <dbReference type="Google" id="ProtNLM"/>
    </source>
</evidence>
<keyword evidence="6" id="KW-0539">Nucleus</keyword>
<comment type="subcellular location">
    <subcellularLocation>
        <location evidence="1">Nucleus</location>
    </subcellularLocation>
</comment>
<dbReference type="OrthoDB" id="5595141at2759"/>
<feature type="region of interest" description="Disordered" evidence="8">
    <location>
        <begin position="115"/>
        <end position="141"/>
    </location>
</feature>
<accession>A0A4U0U5X9</accession>
<reference evidence="9 10" key="1">
    <citation type="submission" date="2017-03" db="EMBL/GenBank/DDBJ databases">
        <title>Genomes of endolithic fungi from Antarctica.</title>
        <authorList>
            <person name="Coleine C."/>
            <person name="Masonjones S."/>
            <person name="Stajich J.E."/>
        </authorList>
    </citation>
    <scope>NUCLEOTIDE SEQUENCE [LARGE SCALE GENOMIC DNA]</scope>
    <source>
        <strain evidence="9 10">CCFEE 6315</strain>
    </source>
</reference>
<comment type="similarity">
    <text evidence="2">Belongs to the EAF7 family.</text>
</comment>
<dbReference type="AlphaFoldDB" id="A0A4U0U5X9"/>
<dbReference type="GO" id="GO:0006325">
    <property type="term" value="P:chromatin organization"/>
    <property type="evidence" value="ECO:0007669"/>
    <property type="project" value="UniProtKB-KW"/>
</dbReference>
<evidence type="ECO:0000313" key="10">
    <source>
        <dbReference type="Proteomes" id="UP000308549"/>
    </source>
</evidence>
<sequence length="323" mass="34568">MPPKKRQRTSHTPTPTPTPAPASTTTQAKPLTPPPSDPWTDAEEIALFKALMHHKPTGIHKHFRLLALHAHLHNNAHPAIQPNNSHTSPRGIWQKLGNLYDLEALDEREDARQLSDIVIPSSASDGGDRDSSGEDEGEEDMYSEAANRIISQEFALPDGEEEAFRGLMWERRLASSSTGEDEEEGSESECELPEVNFAEEAPVRFVPSFSVEPEVRSKGGVGTRGKGGAAGKGRGKAGGAAATGGSKRRSARRGGSIVEEAAASEEAEEEEGEAEDESPEASGSEESPENAAPARSTRTSRGGSRGRGATVRGNRARARGRNR</sequence>
<comment type="caution">
    <text evidence="9">The sequence shown here is derived from an EMBL/GenBank/DDBJ whole genome shotgun (WGS) entry which is preliminary data.</text>
</comment>
<feature type="compositionally biased region" description="Gly residues" evidence="8">
    <location>
        <begin position="219"/>
        <end position="242"/>
    </location>
</feature>
<dbReference type="GO" id="GO:0035267">
    <property type="term" value="C:NuA4 histone acetyltransferase complex"/>
    <property type="evidence" value="ECO:0007669"/>
    <property type="project" value="TreeGrafter"/>
</dbReference>
<evidence type="ECO:0000256" key="8">
    <source>
        <dbReference type="SAM" id="MobiDB-lite"/>
    </source>
</evidence>
<dbReference type="PANTHER" id="PTHR13581">
    <property type="entry name" value="MRG-BINDING PROTEIN"/>
    <property type="match status" value="1"/>
</dbReference>
<protein>
    <recommendedName>
        <fullName evidence="11">Chromatin modification-related protein EAF7</fullName>
    </recommendedName>
</protein>
<evidence type="ECO:0000256" key="6">
    <source>
        <dbReference type="ARBA" id="ARBA00023242"/>
    </source>
</evidence>
<proteinExistence type="inferred from homology"/>
<dbReference type="EMBL" id="NAJL01000012">
    <property type="protein sequence ID" value="TKA30012.1"/>
    <property type="molecule type" value="Genomic_DNA"/>
</dbReference>
<evidence type="ECO:0000256" key="3">
    <source>
        <dbReference type="ARBA" id="ARBA00022853"/>
    </source>
</evidence>
<comment type="function">
    <text evidence="7">Component of the NuA4 histone acetyltransferase complex which is involved in transcriptional activation of selected genes principally by acetylation of nucleosomal histone H4 and H2A. The NuA4 complex is also involved in DNA repair.</text>
</comment>
<evidence type="ECO:0000256" key="7">
    <source>
        <dbReference type="ARBA" id="ARBA00025178"/>
    </source>
</evidence>
<feature type="compositionally biased region" description="Acidic residues" evidence="8">
    <location>
        <begin position="179"/>
        <end position="192"/>
    </location>
</feature>
<evidence type="ECO:0000313" key="9">
    <source>
        <dbReference type="EMBL" id="TKA30012.1"/>
    </source>
</evidence>
<evidence type="ECO:0000256" key="4">
    <source>
        <dbReference type="ARBA" id="ARBA00023015"/>
    </source>
</evidence>
<feature type="region of interest" description="Disordered" evidence="8">
    <location>
        <begin position="1"/>
        <end position="40"/>
    </location>
</feature>
<dbReference type="InterPro" id="IPR012423">
    <property type="entry name" value="Eaf7/MRGBP"/>
</dbReference>